<keyword evidence="2" id="KW-0238">DNA-binding</keyword>
<dbReference type="InterPro" id="IPR036388">
    <property type="entry name" value="WH-like_DNA-bd_sf"/>
</dbReference>
<keyword evidence="1" id="KW-0805">Transcription regulation</keyword>
<dbReference type="PROSITE" id="PS00519">
    <property type="entry name" value="HTH_ASNC_1"/>
    <property type="match status" value="1"/>
</dbReference>
<proteinExistence type="predicted"/>
<dbReference type="GO" id="GO:0043200">
    <property type="term" value="P:response to amino acid"/>
    <property type="evidence" value="ECO:0007669"/>
    <property type="project" value="TreeGrafter"/>
</dbReference>
<dbReference type="SMART" id="SM00344">
    <property type="entry name" value="HTH_ASNC"/>
    <property type="match status" value="1"/>
</dbReference>
<evidence type="ECO:0000259" key="5">
    <source>
        <dbReference type="PROSITE" id="PS50956"/>
    </source>
</evidence>
<dbReference type="Pfam" id="PF13404">
    <property type="entry name" value="HTH_AsnC-type"/>
    <property type="match status" value="1"/>
</dbReference>
<dbReference type="EMBL" id="LT629757">
    <property type="protein sequence ID" value="SDS16401.1"/>
    <property type="molecule type" value="Genomic_DNA"/>
</dbReference>
<feature type="region of interest" description="Disordered" evidence="4">
    <location>
        <begin position="1"/>
        <end position="24"/>
    </location>
</feature>
<dbReference type="PANTHER" id="PTHR30154:SF34">
    <property type="entry name" value="TRANSCRIPTIONAL REGULATOR AZLB"/>
    <property type="match status" value="1"/>
</dbReference>
<keyword evidence="7" id="KW-1185">Reference proteome</keyword>
<evidence type="ECO:0000256" key="4">
    <source>
        <dbReference type="SAM" id="MobiDB-lite"/>
    </source>
</evidence>
<organism evidence="6 7">
    <name type="scientific">Nocardioides scoriae</name>
    <dbReference type="NCBI Taxonomy" id="642780"/>
    <lineage>
        <taxon>Bacteria</taxon>
        <taxon>Bacillati</taxon>
        <taxon>Actinomycetota</taxon>
        <taxon>Actinomycetes</taxon>
        <taxon>Propionibacteriales</taxon>
        <taxon>Nocardioidaceae</taxon>
        <taxon>Nocardioides</taxon>
    </lineage>
</organism>
<dbReference type="Gene3D" id="3.30.70.920">
    <property type="match status" value="1"/>
</dbReference>
<dbReference type="Proteomes" id="UP000198859">
    <property type="component" value="Chromosome I"/>
</dbReference>
<evidence type="ECO:0000313" key="6">
    <source>
        <dbReference type="EMBL" id="SDS16401.1"/>
    </source>
</evidence>
<dbReference type="PRINTS" id="PR00033">
    <property type="entry name" value="HTHASNC"/>
</dbReference>
<accession>A0A1H1PYG8</accession>
<dbReference type="InterPro" id="IPR000485">
    <property type="entry name" value="AsnC-type_HTH_dom"/>
</dbReference>
<dbReference type="GO" id="GO:0043565">
    <property type="term" value="F:sequence-specific DNA binding"/>
    <property type="evidence" value="ECO:0007669"/>
    <property type="project" value="InterPro"/>
</dbReference>
<dbReference type="PROSITE" id="PS50956">
    <property type="entry name" value="HTH_ASNC_2"/>
    <property type="match status" value="1"/>
</dbReference>
<dbReference type="PANTHER" id="PTHR30154">
    <property type="entry name" value="LEUCINE-RESPONSIVE REGULATORY PROTEIN"/>
    <property type="match status" value="1"/>
</dbReference>
<name>A0A1H1PYG8_9ACTN</name>
<evidence type="ECO:0000256" key="3">
    <source>
        <dbReference type="ARBA" id="ARBA00023163"/>
    </source>
</evidence>
<dbReference type="InterPro" id="IPR019885">
    <property type="entry name" value="Tscrpt_reg_HTH_AsnC-type_CS"/>
</dbReference>
<gene>
    <name evidence="6" type="ORF">SAMN04488570_1274</name>
</gene>
<dbReference type="SUPFAM" id="SSF54909">
    <property type="entry name" value="Dimeric alpha+beta barrel"/>
    <property type="match status" value="1"/>
</dbReference>
<dbReference type="AlphaFoldDB" id="A0A1H1PYG8"/>
<evidence type="ECO:0000313" key="7">
    <source>
        <dbReference type="Proteomes" id="UP000198859"/>
    </source>
</evidence>
<reference evidence="7" key="1">
    <citation type="submission" date="2016-10" db="EMBL/GenBank/DDBJ databases">
        <authorList>
            <person name="Varghese N."/>
            <person name="Submissions S."/>
        </authorList>
    </citation>
    <scope>NUCLEOTIDE SEQUENCE [LARGE SCALE GENOMIC DNA]</scope>
    <source>
        <strain evidence="7">DSM 22127</strain>
    </source>
</reference>
<feature type="domain" description="HTH asnC-type" evidence="5">
    <location>
        <begin position="26"/>
        <end position="86"/>
    </location>
</feature>
<dbReference type="STRING" id="642780.SAMN04488570_1274"/>
<dbReference type="InterPro" id="IPR054609">
    <property type="entry name" value="PF0864-like_C"/>
</dbReference>
<dbReference type="Pfam" id="PF22482">
    <property type="entry name" value="AsnC_trans_reg_3"/>
    <property type="match status" value="1"/>
</dbReference>
<protein>
    <submittedName>
        <fullName evidence="6">Lrp/AsnC family transcriptional regulator, regulator for asnA, asnC and gidA</fullName>
    </submittedName>
</protein>
<dbReference type="SUPFAM" id="SSF46785">
    <property type="entry name" value="Winged helix' DNA-binding domain"/>
    <property type="match status" value="1"/>
</dbReference>
<dbReference type="Gene3D" id="1.10.10.10">
    <property type="entry name" value="Winged helix-like DNA-binding domain superfamily/Winged helix DNA-binding domain"/>
    <property type="match status" value="1"/>
</dbReference>
<evidence type="ECO:0000256" key="2">
    <source>
        <dbReference type="ARBA" id="ARBA00023125"/>
    </source>
</evidence>
<dbReference type="GO" id="GO:0005829">
    <property type="term" value="C:cytosol"/>
    <property type="evidence" value="ECO:0007669"/>
    <property type="project" value="TreeGrafter"/>
</dbReference>
<dbReference type="InterPro" id="IPR019888">
    <property type="entry name" value="Tscrpt_reg_AsnC-like"/>
</dbReference>
<keyword evidence="3" id="KW-0804">Transcription</keyword>
<dbReference type="InterPro" id="IPR011008">
    <property type="entry name" value="Dimeric_a/b-barrel"/>
</dbReference>
<evidence type="ECO:0000256" key="1">
    <source>
        <dbReference type="ARBA" id="ARBA00023015"/>
    </source>
</evidence>
<dbReference type="InterPro" id="IPR036390">
    <property type="entry name" value="WH_DNA-bd_sf"/>
</dbReference>
<sequence length="172" mass="18299">MIKGELPSAGGPPPGPAATRPAPARMDPASKAIVGLLQQDGRRPYAEIGEELGLTRAEVEHRVRRLVDAGVMQITAVTDPLQLGFARQAMLGLTVEGVPAKLVAEQVSEIPEVSYVVLTAGGFDLLVEVVGNSDAHLLELVSASIKPIAGVKAIHTFLYLELQKQTYTWGVR</sequence>